<dbReference type="OMA" id="EDYQHAC"/>
<accession>A0A7M7G3W5</accession>
<dbReference type="AlphaFoldDB" id="A0A7M7G3W5"/>
<dbReference type="SMR" id="A0A7M7G3W5"/>
<dbReference type="EnsemblMetazoa" id="XM_001602370">
    <property type="protein sequence ID" value="XP_001602420"/>
    <property type="gene ID" value="LOC100118458"/>
</dbReference>
<feature type="compositionally biased region" description="Basic and acidic residues" evidence="1">
    <location>
        <begin position="160"/>
        <end position="181"/>
    </location>
</feature>
<proteinExistence type="predicted"/>
<sequence length="210" mass="23007">MSDEAGPSSSTTRASLKPSQGYLYACQRAELLGLPTPTEAEWLASEECAREREAQEQDAHDDAVAQELDEKEEGMKRVGGGLDELNTILNATQKKINKFKTVCGSIGTLLKARVSSQPGTPEHKSRAGSSTEPQPGDEENPEQEQPPETNEEAQPDSEPGVERPRMTAKKTDLNAKVGSHLDKLDSLITKAENAQYSMKHQNKQMKSFLK</sequence>
<dbReference type="OrthoDB" id="8192965at2759"/>
<gene>
    <name evidence="2" type="primary">100118458</name>
</gene>
<evidence type="ECO:0000313" key="2">
    <source>
        <dbReference type="EnsemblMetazoa" id="XP_001602420"/>
    </source>
</evidence>
<dbReference type="InParanoid" id="A0A7M7G3W5"/>
<feature type="compositionally biased region" description="Basic and acidic residues" evidence="1">
    <location>
        <begin position="47"/>
        <end position="63"/>
    </location>
</feature>
<feature type="region of interest" description="Disordered" evidence="1">
    <location>
        <begin position="112"/>
        <end position="181"/>
    </location>
</feature>
<evidence type="ECO:0000313" key="3">
    <source>
        <dbReference type="Proteomes" id="UP000002358"/>
    </source>
</evidence>
<dbReference type="KEGG" id="nvi:100118458"/>
<name>A0A7M7G3W5_NASVI</name>
<evidence type="ECO:0000256" key="1">
    <source>
        <dbReference type="SAM" id="MobiDB-lite"/>
    </source>
</evidence>
<protein>
    <submittedName>
        <fullName evidence="2">Uncharacterized protein</fullName>
    </submittedName>
</protein>
<organism evidence="2 3">
    <name type="scientific">Nasonia vitripennis</name>
    <name type="common">Parasitic wasp</name>
    <dbReference type="NCBI Taxonomy" id="7425"/>
    <lineage>
        <taxon>Eukaryota</taxon>
        <taxon>Metazoa</taxon>
        <taxon>Ecdysozoa</taxon>
        <taxon>Arthropoda</taxon>
        <taxon>Hexapoda</taxon>
        <taxon>Insecta</taxon>
        <taxon>Pterygota</taxon>
        <taxon>Neoptera</taxon>
        <taxon>Endopterygota</taxon>
        <taxon>Hymenoptera</taxon>
        <taxon>Apocrita</taxon>
        <taxon>Proctotrupomorpha</taxon>
        <taxon>Chalcidoidea</taxon>
        <taxon>Pteromalidae</taxon>
        <taxon>Pteromalinae</taxon>
        <taxon>Nasonia</taxon>
    </lineage>
</organism>
<dbReference type="Proteomes" id="UP000002358">
    <property type="component" value="Chromosome 5"/>
</dbReference>
<feature type="region of interest" description="Disordered" evidence="1">
    <location>
        <begin position="47"/>
        <end position="78"/>
    </location>
</feature>
<reference evidence="2" key="1">
    <citation type="submission" date="2021-01" db="UniProtKB">
        <authorList>
            <consortium name="EnsemblMetazoa"/>
        </authorList>
    </citation>
    <scope>IDENTIFICATION</scope>
</reference>
<dbReference type="FunCoup" id="A0A7M7G3W5">
    <property type="interactions" value="3"/>
</dbReference>
<keyword evidence="3" id="KW-1185">Reference proteome</keyword>